<dbReference type="PATRIC" id="fig|1268837.3.peg.1724"/>
<evidence type="ECO:0000313" key="3">
    <source>
        <dbReference type="Proteomes" id="UP000033736"/>
    </source>
</evidence>
<keyword evidence="1" id="KW-0812">Transmembrane</keyword>
<dbReference type="Proteomes" id="UP000033736">
    <property type="component" value="Unassembled WGS sequence"/>
</dbReference>
<keyword evidence="1" id="KW-1133">Transmembrane helix</keyword>
<feature type="transmembrane region" description="Helical" evidence="1">
    <location>
        <begin position="50"/>
        <end position="72"/>
    </location>
</feature>
<reference evidence="2 3" key="1">
    <citation type="submission" date="2015-01" db="EMBL/GenBank/DDBJ databases">
        <title>Genome Sequencing of Rickettsiales /home/snadendla/prok_pipe/test/illegal_ec_num.txt.</title>
        <authorList>
            <person name="Daugherty S.C."/>
            <person name="Su Q."/>
            <person name="Abolude K."/>
            <person name="Beier-Sexton M."/>
            <person name="Carlyon J.A."/>
            <person name="Carter R."/>
            <person name="Day N.P."/>
            <person name="Dumler S.J."/>
            <person name="Dyachenko V."/>
            <person name="Godinez A."/>
            <person name="Kurtti T.J."/>
            <person name="Lichay M."/>
            <person name="Mullins K.E."/>
            <person name="Ott S."/>
            <person name="Pappas-Brown V."/>
            <person name="Paris D.H."/>
            <person name="Patel P."/>
            <person name="Richards A.L."/>
            <person name="Sadzewicz L."/>
            <person name="Sears K."/>
            <person name="Seidman D."/>
            <person name="Sengamalay N."/>
            <person name="Stenos J."/>
            <person name="Tallon L.J."/>
            <person name="Vincent G."/>
            <person name="Fraser C.M."/>
            <person name="Munderloh U."/>
            <person name="Dunning-Hotopp J.C."/>
        </authorList>
    </citation>
    <scope>NUCLEOTIDE SEQUENCE [LARGE SCALE GENOMIC DNA]</scope>
    <source>
        <strain evidence="2 3">T170-B</strain>
    </source>
</reference>
<accession>A0A0F3RDQ9</accession>
<proteinExistence type="predicted"/>
<keyword evidence="3" id="KW-1185">Reference proteome</keyword>
<dbReference type="EMBL" id="LAOQ01000006">
    <property type="protein sequence ID" value="KJW04121.1"/>
    <property type="molecule type" value="Genomic_DNA"/>
</dbReference>
<organism evidence="2 3">
    <name type="scientific">Rickettsia argasii T170-B</name>
    <dbReference type="NCBI Taxonomy" id="1268837"/>
    <lineage>
        <taxon>Bacteria</taxon>
        <taxon>Pseudomonadati</taxon>
        <taxon>Pseudomonadota</taxon>
        <taxon>Alphaproteobacteria</taxon>
        <taxon>Rickettsiales</taxon>
        <taxon>Rickettsiaceae</taxon>
        <taxon>Rickettsieae</taxon>
        <taxon>Rickettsia</taxon>
        <taxon>spotted fever group</taxon>
    </lineage>
</organism>
<sequence length="75" mass="8097">MSSKLNTSSGSLGTCFGLGSSSNMRFTKTSTLENTVSKQSLKNLSDDFNFIASNAFCLPSLFLIHMLIASLLKNQ</sequence>
<evidence type="ECO:0000313" key="2">
    <source>
        <dbReference type="EMBL" id="KJW04121.1"/>
    </source>
</evidence>
<gene>
    <name evidence="2" type="ORF">RAT170B_1497</name>
</gene>
<name>A0A0F3RDQ9_9RICK</name>
<comment type="caution">
    <text evidence="2">The sequence shown here is derived from an EMBL/GenBank/DDBJ whole genome shotgun (WGS) entry which is preliminary data.</text>
</comment>
<keyword evidence="1" id="KW-0472">Membrane</keyword>
<protein>
    <submittedName>
        <fullName evidence="2">Uncharacterized protein</fullName>
    </submittedName>
</protein>
<evidence type="ECO:0000256" key="1">
    <source>
        <dbReference type="SAM" id="Phobius"/>
    </source>
</evidence>
<dbReference type="AlphaFoldDB" id="A0A0F3RDQ9"/>